<organism evidence="3">
    <name type="scientific">Cupressus sempervirens</name>
    <name type="common">Italian cypress</name>
    <dbReference type="NCBI Taxonomy" id="13469"/>
    <lineage>
        <taxon>Eukaryota</taxon>
        <taxon>Viridiplantae</taxon>
        <taxon>Streptophyta</taxon>
        <taxon>Embryophyta</taxon>
        <taxon>Tracheophyta</taxon>
        <taxon>Spermatophyta</taxon>
        <taxon>Pinopsida</taxon>
        <taxon>Pinidae</taxon>
        <taxon>Conifers II</taxon>
        <taxon>Cupressales</taxon>
        <taxon>Cupressaceae</taxon>
        <taxon>Cupressus</taxon>
    </lineage>
</organism>
<evidence type="ECO:0000313" key="3">
    <source>
        <dbReference type="EMBL" id="ACJ09661.1"/>
    </source>
</evidence>
<reference evidence="3" key="1">
    <citation type="submission" date="2008-10" db="EMBL/GenBank/DDBJ databases">
        <title>Cloning and characterization of cold regulated sequences in cypress (Cupressus sempervirens).</title>
        <authorList>
            <person name="Pedron L."/>
            <person name="Baldi P."/>
            <person name="La Porta N."/>
        </authorList>
    </citation>
    <scope>NUCLEOTIDE SEQUENCE</scope>
    <source>
        <strain evidence="3">Cyplp140</strain>
    </source>
</reference>
<feature type="non-terminal residue" evidence="3">
    <location>
        <position position="147"/>
    </location>
</feature>
<name>B6VET2_CUPSE</name>
<evidence type="ECO:0000256" key="2">
    <source>
        <dbReference type="SAM" id="SignalP"/>
    </source>
</evidence>
<proteinExistence type="evidence at transcript level"/>
<sequence>QTINPFLQSKTSFFVLLVLWHPDDGSCSMIRNVDDSKTAHSLTQKPELLCMDCGNLIDLNNKIAKFHQWILGLFLKLKRSSIKSPSGIQLSECSLKRNEPRLPQPPSKNRKNPKWPNHSLVYGKSLTSIGFSNNGVLDTSGCRPNLG</sequence>
<dbReference type="AlphaFoldDB" id="B6VET2"/>
<feature type="signal peptide" evidence="2">
    <location>
        <begin position="1"/>
        <end position="27"/>
    </location>
</feature>
<feature type="chain" id="PRO_5002848769" evidence="2">
    <location>
        <begin position="28"/>
        <end position="147"/>
    </location>
</feature>
<accession>B6VET2</accession>
<evidence type="ECO:0000256" key="1">
    <source>
        <dbReference type="SAM" id="MobiDB-lite"/>
    </source>
</evidence>
<feature type="non-terminal residue" evidence="3">
    <location>
        <position position="1"/>
    </location>
</feature>
<dbReference type="EMBL" id="FJ380022">
    <property type="protein sequence ID" value="ACJ09661.1"/>
    <property type="molecule type" value="mRNA"/>
</dbReference>
<keyword evidence="2" id="KW-0732">Signal</keyword>
<protein>
    <submittedName>
        <fullName evidence="3">Uncharacterized protein</fullName>
    </submittedName>
</protein>
<feature type="region of interest" description="Disordered" evidence="1">
    <location>
        <begin position="94"/>
        <end position="116"/>
    </location>
</feature>